<evidence type="ECO:0000313" key="9">
    <source>
        <dbReference type="EMBL" id="EJT74772.1"/>
    </source>
</evidence>
<evidence type="ECO:0000256" key="5">
    <source>
        <dbReference type="ARBA" id="ARBA00038359"/>
    </source>
</evidence>
<sequence length="474" mass="52301">MPDRVLMTSLLGIYDNSKEAPQLFADVRTARAAIVVSTVISTLAILFRLYTRLVIVKKVGWDDMPLGIYMIFGVAQSILVFELTKRGWGMHIMKMKLMTVMGFRHMFYYASGVYVVATTIIKLSLLFQYLRIPNLGKLHYRLLVATTVVVSVWGIGFSAMVWYPCSQVSQFWSSLGSDKCWFFGSLYIDEVLAAYLSHSASNMVLDFAVLALAAPLFWKKDTSAQAKHGLLALVVMGAFVTGLAIWRMQSLMQNKAGSWPTLDPFFYTATPIVLSVLEINCASVVASVPVFWPVLLRHISRISRILVIQVTAEVRVESRNRESLLEDMAAGHPSGGGGGGDGQWLFSGGYGPWARLDGGGGGGGEEVAKLWPTQPIPAMTRTAVTTGGASGHHHHQHHHRGVRNDSNGGNSVELHEINMPKVQTPGSLTSLDLSCSGQSASSLIRPQLRVEDPNWYPRRKTSRHMAFDIHHERV</sequence>
<dbReference type="Pfam" id="PF20684">
    <property type="entry name" value="Fung_rhodopsin"/>
    <property type="match status" value="1"/>
</dbReference>
<feature type="transmembrane region" description="Helical" evidence="7">
    <location>
        <begin position="142"/>
        <end position="163"/>
    </location>
</feature>
<evidence type="ECO:0000256" key="7">
    <source>
        <dbReference type="SAM" id="Phobius"/>
    </source>
</evidence>
<evidence type="ECO:0000256" key="3">
    <source>
        <dbReference type="ARBA" id="ARBA00022989"/>
    </source>
</evidence>
<gene>
    <name evidence="10" type="primary">20349068</name>
    <name evidence="9" type="ORF">GGTG_08610</name>
</gene>
<evidence type="ECO:0000256" key="6">
    <source>
        <dbReference type="SAM" id="MobiDB-lite"/>
    </source>
</evidence>
<dbReference type="PANTHER" id="PTHR33048:SF47">
    <property type="entry name" value="INTEGRAL MEMBRANE PROTEIN-RELATED"/>
    <property type="match status" value="1"/>
</dbReference>
<dbReference type="EnsemblFungi" id="EJT74772">
    <property type="protein sequence ID" value="EJT74772"/>
    <property type="gene ID" value="GGTG_08610"/>
</dbReference>
<dbReference type="OrthoDB" id="61113at2759"/>
<evidence type="ECO:0000313" key="10">
    <source>
        <dbReference type="EnsemblFungi" id="EJT74772"/>
    </source>
</evidence>
<dbReference type="GO" id="GO:0016020">
    <property type="term" value="C:membrane"/>
    <property type="evidence" value="ECO:0007669"/>
    <property type="project" value="UniProtKB-SubCell"/>
</dbReference>
<dbReference type="eggNOG" id="ENOG502SNIC">
    <property type="taxonomic scope" value="Eukaryota"/>
</dbReference>
<evidence type="ECO:0000313" key="11">
    <source>
        <dbReference type="Proteomes" id="UP000006039"/>
    </source>
</evidence>
<name>J3P524_GAET3</name>
<keyword evidence="11" id="KW-1185">Reference proteome</keyword>
<evidence type="ECO:0000256" key="4">
    <source>
        <dbReference type="ARBA" id="ARBA00023136"/>
    </source>
</evidence>
<comment type="similarity">
    <text evidence="5">Belongs to the SAT4 family.</text>
</comment>
<comment type="subcellular location">
    <subcellularLocation>
        <location evidence="1">Membrane</location>
        <topology evidence="1">Multi-pass membrane protein</topology>
    </subcellularLocation>
</comment>
<keyword evidence="4 7" id="KW-0472">Membrane</keyword>
<evidence type="ECO:0000256" key="1">
    <source>
        <dbReference type="ARBA" id="ARBA00004141"/>
    </source>
</evidence>
<feature type="transmembrane region" description="Helical" evidence="7">
    <location>
        <begin position="269"/>
        <end position="295"/>
    </location>
</feature>
<dbReference type="InterPro" id="IPR049326">
    <property type="entry name" value="Rhodopsin_dom_fungi"/>
</dbReference>
<dbReference type="Proteomes" id="UP000006039">
    <property type="component" value="Unassembled WGS sequence"/>
</dbReference>
<dbReference type="GeneID" id="20349068"/>
<dbReference type="EMBL" id="GL385398">
    <property type="protein sequence ID" value="EJT74772.1"/>
    <property type="molecule type" value="Genomic_DNA"/>
</dbReference>
<dbReference type="HOGENOM" id="CLU_590621_0_0_1"/>
<reference evidence="11" key="1">
    <citation type="submission" date="2010-07" db="EMBL/GenBank/DDBJ databases">
        <title>The genome sequence of Gaeumannomyces graminis var. tritici strain R3-111a-1.</title>
        <authorList>
            <consortium name="The Broad Institute Genome Sequencing Platform"/>
            <person name="Ma L.-J."/>
            <person name="Dead R."/>
            <person name="Young S."/>
            <person name="Zeng Q."/>
            <person name="Koehrsen M."/>
            <person name="Alvarado L."/>
            <person name="Berlin A."/>
            <person name="Chapman S.B."/>
            <person name="Chen Z."/>
            <person name="Freedman E."/>
            <person name="Gellesch M."/>
            <person name="Goldberg J."/>
            <person name="Griggs A."/>
            <person name="Gujja S."/>
            <person name="Heilman E.R."/>
            <person name="Heiman D."/>
            <person name="Hepburn T."/>
            <person name="Howarth C."/>
            <person name="Jen D."/>
            <person name="Larson L."/>
            <person name="Mehta T."/>
            <person name="Neiman D."/>
            <person name="Pearson M."/>
            <person name="Roberts A."/>
            <person name="Saif S."/>
            <person name="Shea T."/>
            <person name="Shenoy N."/>
            <person name="Sisk P."/>
            <person name="Stolte C."/>
            <person name="Sykes S."/>
            <person name="Walk T."/>
            <person name="White J."/>
            <person name="Yandava C."/>
            <person name="Haas B."/>
            <person name="Nusbaum C."/>
            <person name="Birren B."/>
        </authorList>
    </citation>
    <scope>NUCLEOTIDE SEQUENCE [LARGE SCALE GENOMIC DNA]</scope>
    <source>
        <strain evidence="11">R3-111a-1</strain>
    </source>
</reference>
<dbReference type="PANTHER" id="PTHR33048">
    <property type="entry name" value="PTH11-LIKE INTEGRAL MEMBRANE PROTEIN (AFU_ORTHOLOGUE AFUA_5G11245)"/>
    <property type="match status" value="1"/>
</dbReference>
<reference evidence="9" key="2">
    <citation type="submission" date="2010-07" db="EMBL/GenBank/DDBJ databases">
        <authorList>
            <consortium name="The Broad Institute Genome Sequencing Platform"/>
            <consortium name="Broad Institute Genome Sequencing Center for Infectious Disease"/>
            <person name="Ma L.-J."/>
            <person name="Dead R."/>
            <person name="Young S."/>
            <person name="Zeng Q."/>
            <person name="Koehrsen M."/>
            <person name="Alvarado L."/>
            <person name="Berlin A."/>
            <person name="Chapman S.B."/>
            <person name="Chen Z."/>
            <person name="Freedman E."/>
            <person name="Gellesch M."/>
            <person name="Goldberg J."/>
            <person name="Griggs A."/>
            <person name="Gujja S."/>
            <person name="Heilman E.R."/>
            <person name="Heiman D."/>
            <person name="Hepburn T."/>
            <person name="Howarth C."/>
            <person name="Jen D."/>
            <person name="Larson L."/>
            <person name="Mehta T."/>
            <person name="Neiman D."/>
            <person name="Pearson M."/>
            <person name="Roberts A."/>
            <person name="Saif S."/>
            <person name="Shea T."/>
            <person name="Shenoy N."/>
            <person name="Sisk P."/>
            <person name="Stolte C."/>
            <person name="Sykes S."/>
            <person name="Walk T."/>
            <person name="White J."/>
            <person name="Yandava C."/>
            <person name="Haas B."/>
            <person name="Nusbaum C."/>
            <person name="Birren B."/>
        </authorList>
    </citation>
    <scope>NUCLEOTIDE SEQUENCE</scope>
    <source>
        <strain evidence="9">R3-111a-1</strain>
    </source>
</reference>
<dbReference type="RefSeq" id="XP_009224716.1">
    <property type="nucleotide sequence ID" value="XM_009226452.1"/>
</dbReference>
<evidence type="ECO:0000256" key="2">
    <source>
        <dbReference type="ARBA" id="ARBA00022692"/>
    </source>
</evidence>
<keyword evidence="2 7" id="KW-0812">Transmembrane</keyword>
<proteinExistence type="inferred from homology"/>
<dbReference type="AlphaFoldDB" id="J3P524"/>
<accession>J3P524</accession>
<feature type="transmembrane region" description="Helical" evidence="7">
    <location>
        <begin position="32"/>
        <end position="51"/>
    </location>
</feature>
<reference evidence="10" key="5">
    <citation type="submission" date="2018-04" db="UniProtKB">
        <authorList>
            <consortium name="EnsemblFungi"/>
        </authorList>
    </citation>
    <scope>IDENTIFICATION</scope>
    <source>
        <strain evidence="10">R3-111a-1</strain>
    </source>
</reference>
<keyword evidence="3 7" id="KW-1133">Transmembrane helix</keyword>
<feature type="transmembrane region" description="Helical" evidence="7">
    <location>
        <begin position="63"/>
        <end position="81"/>
    </location>
</feature>
<dbReference type="VEuPathDB" id="FungiDB:GGTG_08610"/>
<feature type="region of interest" description="Disordered" evidence="6">
    <location>
        <begin position="384"/>
        <end position="410"/>
    </location>
</feature>
<feature type="domain" description="Rhodopsin" evidence="8">
    <location>
        <begin position="47"/>
        <end position="295"/>
    </location>
</feature>
<reference evidence="10" key="4">
    <citation type="journal article" date="2015" name="G3 (Bethesda)">
        <title>Genome sequences of three phytopathogenic species of the Magnaporthaceae family of fungi.</title>
        <authorList>
            <person name="Okagaki L.H."/>
            <person name="Nunes C.C."/>
            <person name="Sailsbery J."/>
            <person name="Clay B."/>
            <person name="Brown D."/>
            <person name="John T."/>
            <person name="Oh Y."/>
            <person name="Young N."/>
            <person name="Fitzgerald M."/>
            <person name="Haas B.J."/>
            <person name="Zeng Q."/>
            <person name="Young S."/>
            <person name="Adiconis X."/>
            <person name="Fan L."/>
            <person name="Levin J.Z."/>
            <person name="Mitchell T.K."/>
            <person name="Okubara P.A."/>
            <person name="Farman M.L."/>
            <person name="Kohn L.M."/>
            <person name="Birren B."/>
            <person name="Ma L.-J."/>
            <person name="Dean R.A."/>
        </authorList>
    </citation>
    <scope>NUCLEOTIDE SEQUENCE</scope>
    <source>
        <strain evidence="10">R3-111a-1</strain>
    </source>
</reference>
<dbReference type="InterPro" id="IPR052337">
    <property type="entry name" value="SAT4-like"/>
</dbReference>
<evidence type="ECO:0000259" key="8">
    <source>
        <dbReference type="Pfam" id="PF20684"/>
    </source>
</evidence>
<protein>
    <recommendedName>
        <fullName evidence="8">Rhodopsin domain-containing protein</fullName>
    </recommendedName>
</protein>
<feature type="transmembrane region" description="Helical" evidence="7">
    <location>
        <begin position="230"/>
        <end position="249"/>
    </location>
</feature>
<reference evidence="9" key="3">
    <citation type="submission" date="2010-09" db="EMBL/GenBank/DDBJ databases">
        <title>Annotation of Gaeumannomyces graminis var. tritici R3-111a-1.</title>
        <authorList>
            <consortium name="The Broad Institute Genome Sequencing Platform"/>
            <person name="Ma L.-J."/>
            <person name="Dead R."/>
            <person name="Young S.K."/>
            <person name="Zeng Q."/>
            <person name="Gargeya S."/>
            <person name="Fitzgerald M."/>
            <person name="Haas B."/>
            <person name="Abouelleil A."/>
            <person name="Alvarado L."/>
            <person name="Arachchi H.M."/>
            <person name="Berlin A."/>
            <person name="Brown A."/>
            <person name="Chapman S.B."/>
            <person name="Chen Z."/>
            <person name="Dunbar C."/>
            <person name="Freedman E."/>
            <person name="Gearin G."/>
            <person name="Gellesch M."/>
            <person name="Goldberg J."/>
            <person name="Griggs A."/>
            <person name="Gujja S."/>
            <person name="Heiman D."/>
            <person name="Howarth C."/>
            <person name="Larson L."/>
            <person name="Lui A."/>
            <person name="MacDonald P.J.P."/>
            <person name="Mehta T."/>
            <person name="Montmayeur A."/>
            <person name="Murphy C."/>
            <person name="Neiman D."/>
            <person name="Pearson M."/>
            <person name="Priest M."/>
            <person name="Roberts A."/>
            <person name="Saif S."/>
            <person name="Shea T."/>
            <person name="Shenoy N."/>
            <person name="Sisk P."/>
            <person name="Stolte C."/>
            <person name="Sykes S."/>
            <person name="Yandava C."/>
            <person name="Wortman J."/>
            <person name="Nusbaum C."/>
            <person name="Birren B."/>
        </authorList>
    </citation>
    <scope>NUCLEOTIDE SEQUENCE</scope>
    <source>
        <strain evidence="9">R3-111a-1</strain>
    </source>
</reference>
<feature type="compositionally biased region" description="Basic residues" evidence="6">
    <location>
        <begin position="391"/>
        <end position="401"/>
    </location>
</feature>
<feature type="transmembrane region" description="Helical" evidence="7">
    <location>
        <begin position="106"/>
        <end position="130"/>
    </location>
</feature>
<organism evidence="9">
    <name type="scientific">Gaeumannomyces tritici (strain R3-111a-1)</name>
    <name type="common">Wheat and barley take-all root rot fungus</name>
    <name type="synonym">Gaeumannomyces graminis var. tritici</name>
    <dbReference type="NCBI Taxonomy" id="644352"/>
    <lineage>
        <taxon>Eukaryota</taxon>
        <taxon>Fungi</taxon>
        <taxon>Dikarya</taxon>
        <taxon>Ascomycota</taxon>
        <taxon>Pezizomycotina</taxon>
        <taxon>Sordariomycetes</taxon>
        <taxon>Sordariomycetidae</taxon>
        <taxon>Magnaporthales</taxon>
        <taxon>Magnaporthaceae</taxon>
        <taxon>Gaeumannomyces</taxon>
    </lineage>
</organism>